<sequence length="549" mass="62564">MLTALLYLSLQIDRDSKDIMNNCFDQTTDINIFTDTNQLIITVQSLFNSECDLPSSVLVSIQLDSLVGYEPYAYAYNYNYNQTTQFIVNCTDLVKCANLKNSLSGQIFIESKSDLVIVPAGSVRISQGHTENCFYNDLTVAQIDTDLIIFKMYPTPYCTNFISVNNAGTIQLQQPLEAKVYVNYPDETMGAFENLQITMTQVLYAPDTNTPIYVTVHQNGLSEFFVSKGLKFFTFSMYFVDNGLSRIVNTYTNQYGFINEKNIYSYVEIQLKEGGFILKTLAGPDMIIENAAISVTNSYSIQMIMTTKNVSRTFEFRERVRVIVNQTYQYTEDPEPFSCSDYPGQHCDENLIKLISLPEHDVSLYMVYYQYSSDNSVFSNYSVGVNKITDSCFSGGLIDYTITNKSLNLTLYQNNASKHCVLAKDDLLAIKTTNTITKQQEQLAYINGATDINVMFQNIDLYRNPEIQVDIYRDNILEESLRIANYAIKSNSLLPQMAARIGIVSAIVFGIYIVDGLWTFVFKRQYQQYKQKKSITLKAVKTLNEEDYQ</sequence>
<proteinExistence type="predicted"/>
<gene>
    <name evidence="2" type="ORF">HINF_LOCUS30988</name>
    <name evidence="3" type="ORF">HINF_LOCUS38681</name>
</gene>
<keyword evidence="1" id="KW-1133">Transmembrane helix</keyword>
<keyword evidence="1" id="KW-0472">Membrane</keyword>
<evidence type="ECO:0000256" key="1">
    <source>
        <dbReference type="SAM" id="Phobius"/>
    </source>
</evidence>
<reference evidence="3 4" key="2">
    <citation type="submission" date="2024-07" db="EMBL/GenBank/DDBJ databases">
        <authorList>
            <person name="Akdeniz Z."/>
        </authorList>
    </citation>
    <scope>NUCLEOTIDE SEQUENCE [LARGE SCALE GENOMIC DNA]</scope>
</reference>
<feature type="transmembrane region" description="Helical" evidence="1">
    <location>
        <begin position="497"/>
        <end position="522"/>
    </location>
</feature>
<evidence type="ECO:0008006" key="5">
    <source>
        <dbReference type="Google" id="ProtNLM"/>
    </source>
</evidence>
<comment type="caution">
    <text evidence="2">The sequence shown here is derived from an EMBL/GenBank/DDBJ whole genome shotgun (WGS) entry which is preliminary data.</text>
</comment>
<keyword evidence="4" id="KW-1185">Reference proteome</keyword>
<dbReference type="EMBL" id="CATOUU010000714">
    <property type="protein sequence ID" value="CAI9943343.1"/>
    <property type="molecule type" value="Genomic_DNA"/>
</dbReference>
<organism evidence="2">
    <name type="scientific">Hexamita inflata</name>
    <dbReference type="NCBI Taxonomy" id="28002"/>
    <lineage>
        <taxon>Eukaryota</taxon>
        <taxon>Metamonada</taxon>
        <taxon>Diplomonadida</taxon>
        <taxon>Hexamitidae</taxon>
        <taxon>Hexamitinae</taxon>
        <taxon>Hexamita</taxon>
    </lineage>
</organism>
<accession>A0AA86PR59</accession>
<name>A0AA86PR59_9EUKA</name>
<dbReference type="EMBL" id="CAXDID020000147">
    <property type="protein sequence ID" value="CAL6041028.1"/>
    <property type="molecule type" value="Genomic_DNA"/>
</dbReference>
<keyword evidence="1" id="KW-0812">Transmembrane</keyword>
<evidence type="ECO:0000313" key="2">
    <source>
        <dbReference type="EMBL" id="CAI9943343.1"/>
    </source>
</evidence>
<dbReference type="AlphaFoldDB" id="A0AA86PR59"/>
<evidence type="ECO:0000313" key="3">
    <source>
        <dbReference type="EMBL" id="CAL6041028.1"/>
    </source>
</evidence>
<reference evidence="2" key="1">
    <citation type="submission" date="2023-06" db="EMBL/GenBank/DDBJ databases">
        <authorList>
            <person name="Kurt Z."/>
        </authorList>
    </citation>
    <scope>NUCLEOTIDE SEQUENCE</scope>
</reference>
<dbReference type="Proteomes" id="UP001642409">
    <property type="component" value="Unassembled WGS sequence"/>
</dbReference>
<evidence type="ECO:0000313" key="4">
    <source>
        <dbReference type="Proteomes" id="UP001642409"/>
    </source>
</evidence>
<protein>
    <recommendedName>
        <fullName evidence="5">Transmembrane protein</fullName>
    </recommendedName>
</protein>